<evidence type="ECO:0000313" key="3">
    <source>
        <dbReference type="Proteomes" id="UP001156882"/>
    </source>
</evidence>
<dbReference type="Proteomes" id="UP001156882">
    <property type="component" value="Unassembled WGS sequence"/>
</dbReference>
<dbReference type="EMBL" id="BSPC01000024">
    <property type="protein sequence ID" value="GLS19661.1"/>
    <property type="molecule type" value="Genomic_DNA"/>
</dbReference>
<name>A0ABQ6CH44_9HYPH</name>
<comment type="caution">
    <text evidence="2">The sequence shown here is derived from an EMBL/GenBank/DDBJ whole genome shotgun (WGS) entry which is preliminary data.</text>
</comment>
<feature type="compositionally biased region" description="Basic and acidic residues" evidence="1">
    <location>
        <begin position="1"/>
        <end position="15"/>
    </location>
</feature>
<keyword evidence="3" id="KW-1185">Reference proteome</keyword>
<feature type="region of interest" description="Disordered" evidence="1">
    <location>
        <begin position="1"/>
        <end position="21"/>
    </location>
</feature>
<sequence length="97" mass="10473">MNGGRAHQDVERAELGNRSGNRRADEVGLAGIAMETDHLALSISRKLFGNGKRILRVANDGNIRAAVGQQRRGRKADAGAAAYDEGGPAFEFPIDRW</sequence>
<organism evidence="2 3">
    <name type="scientific">Labrys miyagiensis</name>
    <dbReference type="NCBI Taxonomy" id="346912"/>
    <lineage>
        <taxon>Bacteria</taxon>
        <taxon>Pseudomonadati</taxon>
        <taxon>Pseudomonadota</taxon>
        <taxon>Alphaproteobacteria</taxon>
        <taxon>Hyphomicrobiales</taxon>
        <taxon>Xanthobacteraceae</taxon>
        <taxon>Labrys</taxon>
    </lineage>
</organism>
<accession>A0ABQ6CH44</accession>
<proteinExistence type="predicted"/>
<gene>
    <name evidence="2" type="ORF">GCM10007874_26780</name>
</gene>
<reference evidence="3" key="1">
    <citation type="journal article" date="2019" name="Int. J. Syst. Evol. Microbiol.">
        <title>The Global Catalogue of Microorganisms (GCM) 10K type strain sequencing project: providing services to taxonomists for standard genome sequencing and annotation.</title>
        <authorList>
            <consortium name="The Broad Institute Genomics Platform"/>
            <consortium name="The Broad Institute Genome Sequencing Center for Infectious Disease"/>
            <person name="Wu L."/>
            <person name="Ma J."/>
        </authorList>
    </citation>
    <scope>NUCLEOTIDE SEQUENCE [LARGE SCALE GENOMIC DNA]</scope>
    <source>
        <strain evidence="3">NBRC 101365</strain>
    </source>
</reference>
<evidence type="ECO:0000256" key="1">
    <source>
        <dbReference type="SAM" id="MobiDB-lite"/>
    </source>
</evidence>
<evidence type="ECO:0000313" key="2">
    <source>
        <dbReference type="EMBL" id="GLS19661.1"/>
    </source>
</evidence>
<protein>
    <submittedName>
        <fullName evidence="2">Uncharacterized protein</fullName>
    </submittedName>
</protein>